<dbReference type="OrthoDB" id="6065219at2759"/>
<reference evidence="1" key="1">
    <citation type="submission" date="2020-04" db="EMBL/GenBank/DDBJ databases">
        <authorList>
            <person name="Alioto T."/>
            <person name="Alioto T."/>
            <person name="Gomez Garrido J."/>
        </authorList>
    </citation>
    <scope>NUCLEOTIDE SEQUENCE</scope>
    <source>
        <strain evidence="1">A484AB</strain>
    </source>
</reference>
<gene>
    <name evidence="1" type="ORF">PACLA_8A057900</name>
</gene>
<dbReference type="EMBL" id="CACRXK020007620">
    <property type="protein sequence ID" value="CAB4012750.1"/>
    <property type="molecule type" value="Genomic_DNA"/>
</dbReference>
<evidence type="ECO:0000313" key="2">
    <source>
        <dbReference type="Proteomes" id="UP001152795"/>
    </source>
</evidence>
<organism evidence="1 2">
    <name type="scientific">Paramuricea clavata</name>
    <name type="common">Red gorgonian</name>
    <name type="synonym">Violescent sea-whip</name>
    <dbReference type="NCBI Taxonomy" id="317549"/>
    <lineage>
        <taxon>Eukaryota</taxon>
        <taxon>Metazoa</taxon>
        <taxon>Cnidaria</taxon>
        <taxon>Anthozoa</taxon>
        <taxon>Octocorallia</taxon>
        <taxon>Malacalcyonacea</taxon>
        <taxon>Plexauridae</taxon>
        <taxon>Paramuricea</taxon>
    </lineage>
</organism>
<accession>A0A6S7I9Q0</accession>
<keyword evidence="2" id="KW-1185">Reference proteome</keyword>
<comment type="caution">
    <text evidence="1">The sequence shown here is derived from an EMBL/GenBank/DDBJ whole genome shotgun (WGS) entry which is preliminary data.</text>
</comment>
<sequence>RADVTKCKIISGLAITKLSILVKYETYQTLDHARALRPIQFDSNIASKSIKHLHIMQILKIRVTNFSYINSSFSNWNATMKLITFKDASVFIYKHNEPEKSLSSKFFNKFPFKRTGFKEFYIFFIDLAKKLKILPVTCTALRKIDRSLPSAVYKIKPINADAPFRVYCDMISKNGIGVTDIGHDSESRTFVKDYSDANRKITYILSMKQIVAVIKMSVHCEQFIKYECHHSVFNIGSRAWWKSRQGSKMNYWGGAAVNSGKCACGMTNSCDGGGKCNCNKNDAKWREDGGLLTDKNTLPVIELQFHDLGGSSEFGYYTLGKLRCWG</sequence>
<dbReference type="InterPro" id="IPR036056">
    <property type="entry name" value="Fibrinogen-like_C"/>
</dbReference>
<name>A0A6S7I9Q0_PARCT</name>
<proteinExistence type="predicted"/>
<dbReference type="Gene3D" id="2.60.120.1000">
    <property type="match status" value="1"/>
</dbReference>
<dbReference type="AlphaFoldDB" id="A0A6S7I9Q0"/>
<evidence type="ECO:0000313" key="1">
    <source>
        <dbReference type="EMBL" id="CAB4012750.1"/>
    </source>
</evidence>
<dbReference type="Proteomes" id="UP001152795">
    <property type="component" value="Unassembled WGS sequence"/>
</dbReference>
<protein>
    <submittedName>
        <fullName evidence="1">Uncharacterized protein</fullName>
    </submittedName>
</protein>
<dbReference type="SUPFAM" id="SSF56496">
    <property type="entry name" value="Fibrinogen C-terminal domain-like"/>
    <property type="match status" value="1"/>
</dbReference>
<feature type="non-terminal residue" evidence="1">
    <location>
        <position position="1"/>
    </location>
</feature>